<organism evidence="1 2">
    <name type="scientific">Enterocloster aldenensis</name>
    <dbReference type="NCBI Taxonomy" id="358742"/>
    <lineage>
        <taxon>Bacteria</taxon>
        <taxon>Bacillati</taxon>
        <taxon>Bacillota</taxon>
        <taxon>Clostridia</taxon>
        <taxon>Lachnospirales</taxon>
        <taxon>Lachnospiraceae</taxon>
        <taxon>Enterocloster</taxon>
    </lineage>
</organism>
<keyword evidence="2" id="KW-1185">Reference proteome</keyword>
<name>A0ABX2HJL2_9FIRM</name>
<accession>A0ABX2HJL2</accession>
<comment type="caution">
    <text evidence="1">The sequence shown here is derived from an EMBL/GenBank/DDBJ whole genome shotgun (WGS) entry which is preliminary data.</text>
</comment>
<dbReference type="Pfam" id="PF02585">
    <property type="entry name" value="PIG-L"/>
    <property type="match status" value="1"/>
</dbReference>
<proteinExistence type="predicted"/>
<evidence type="ECO:0000313" key="1">
    <source>
        <dbReference type="EMBL" id="NSJ49473.1"/>
    </source>
</evidence>
<reference evidence="1 2" key="1">
    <citation type="journal article" date="2020" name="Cell Host Microbe">
        <title>Functional and Genomic Variation between Human-Derived Isolates of Lachnospiraceae Reveals Inter- and Intra-Species Diversity.</title>
        <authorList>
            <person name="Sorbara M.T."/>
            <person name="Littmann E.R."/>
            <person name="Fontana E."/>
            <person name="Moody T.U."/>
            <person name="Kohout C.E."/>
            <person name="Gjonbalaj M."/>
            <person name="Eaton V."/>
            <person name="Seok R."/>
            <person name="Leiner I.M."/>
            <person name="Pamer E.G."/>
        </authorList>
    </citation>
    <scope>NUCLEOTIDE SEQUENCE [LARGE SCALE GENOMIC DNA]</scope>
    <source>
        <strain evidence="1 2">MSK.1.17</strain>
    </source>
</reference>
<dbReference type="InterPro" id="IPR003737">
    <property type="entry name" value="GlcNAc_PI_deacetylase-related"/>
</dbReference>
<evidence type="ECO:0000313" key="2">
    <source>
        <dbReference type="Proteomes" id="UP000669239"/>
    </source>
</evidence>
<dbReference type="Proteomes" id="UP000669239">
    <property type="component" value="Unassembled WGS sequence"/>
</dbReference>
<dbReference type="EMBL" id="JAAITT010000015">
    <property type="protein sequence ID" value="NSJ49473.1"/>
    <property type="molecule type" value="Genomic_DNA"/>
</dbReference>
<dbReference type="SUPFAM" id="SSF102588">
    <property type="entry name" value="LmbE-like"/>
    <property type="match status" value="1"/>
</dbReference>
<protein>
    <submittedName>
        <fullName evidence="1">PIG-L family deacetylase</fullName>
    </submittedName>
</protein>
<dbReference type="Gene3D" id="3.40.50.10320">
    <property type="entry name" value="LmbE-like"/>
    <property type="match status" value="1"/>
</dbReference>
<dbReference type="InterPro" id="IPR024078">
    <property type="entry name" value="LmbE-like_dom_sf"/>
</dbReference>
<gene>
    <name evidence="1" type="ORF">G5B36_12270</name>
</gene>
<sequence>MNKMLVISAHGADWCTRAGGVILKYIKLGWEVTVYALTYGEHGESGNYWKDHPGCTVDDVKNCRESEAKAAAEYMGVTEIRFFDYGDYPLFMDECRIRRLTSDILALRPDVILTHWKTDKINPDHAVCAEAVLRAVTAAGMRGALPDTEPHFIPDIFLFETTIPHPEFNDFEIDTFVDISDVIQQKIQAVTLFQAQPQLVGYYTKCAEDRGFQANDWSRGRKKIQYAEGLKRYTPYLGNTLPLSSLI</sequence>